<proteinExistence type="predicted"/>
<gene>
    <name evidence="1" type="ORF">TCM_044325</name>
</gene>
<dbReference type="Gramene" id="EOY19280">
    <property type="protein sequence ID" value="EOY19280"/>
    <property type="gene ID" value="TCM_044325"/>
</dbReference>
<keyword evidence="2" id="KW-1185">Reference proteome</keyword>
<name>A0A061FPQ6_THECC</name>
<dbReference type="Proteomes" id="UP000026915">
    <property type="component" value="Chromosome 10"/>
</dbReference>
<evidence type="ECO:0000313" key="2">
    <source>
        <dbReference type="Proteomes" id="UP000026915"/>
    </source>
</evidence>
<reference evidence="1 2" key="1">
    <citation type="journal article" date="2013" name="Genome Biol.">
        <title>The genome sequence of the most widely cultivated cacao type and its use to identify candidate genes regulating pod color.</title>
        <authorList>
            <person name="Motamayor J.C."/>
            <person name="Mockaitis K."/>
            <person name="Schmutz J."/>
            <person name="Haiminen N."/>
            <person name="Iii D.L."/>
            <person name="Cornejo O."/>
            <person name="Findley S.D."/>
            <person name="Zheng P."/>
            <person name="Utro F."/>
            <person name="Royaert S."/>
            <person name="Saski C."/>
            <person name="Jenkins J."/>
            <person name="Podicheti R."/>
            <person name="Zhao M."/>
            <person name="Scheffler B.E."/>
            <person name="Stack J.C."/>
            <person name="Feltus F.A."/>
            <person name="Mustiga G.M."/>
            <person name="Amores F."/>
            <person name="Phillips W."/>
            <person name="Marelli J.P."/>
            <person name="May G.D."/>
            <person name="Shapiro H."/>
            <person name="Ma J."/>
            <person name="Bustamante C.D."/>
            <person name="Schnell R.J."/>
            <person name="Main D."/>
            <person name="Gilbert D."/>
            <person name="Parida L."/>
            <person name="Kuhn D.N."/>
        </authorList>
    </citation>
    <scope>NUCLEOTIDE SEQUENCE [LARGE SCALE GENOMIC DNA]</scope>
    <source>
        <strain evidence="2">cv. Matina 1-6</strain>
    </source>
</reference>
<dbReference type="InParanoid" id="A0A061FPQ6"/>
<organism evidence="1 2">
    <name type="scientific">Theobroma cacao</name>
    <name type="common">Cacao</name>
    <name type="synonym">Cocoa</name>
    <dbReference type="NCBI Taxonomy" id="3641"/>
    <lineage>
        <taxon>Eukaryota</taxon>
        <taxon>Viridiplantae</taxon>
        <taxon>Streptophyta</taxon>
        <taxon>Embryophyta</taxon>
        <taxon>Tracheophyta</taxon>
        <taxon>Spermatophyta</taxon>
        <taxon>Magnoliopsida</taxon>
        <taxon>eudicotyledons</taxon>
        <taxon>Gunneridae</taxon>
        <taxon>Pentapetalae</taxon>
        <taxon>rosids</taxon>
        <taxon>malvids</taxon>
        <taxon>Malvales</taxon>
        <taxon>Malvaceae</taxon>
        <taxon>Byttnerioideae</taxon>
        <taxon>Theobroma</taxon>
    </lineage>
</organism>
<dbReference type="HOGENOM" id="CLU_2799101_0_0_1"/>
<protein>
    <submittedName>
        <fullName evidence="1">Uncharacterized protein</fullName>
    </submittedName>
</protein>
<evidence type="ECO:0000313" key="1">
    <source>
        <dbReference type="EMBL" id="EOY19280.1"/>
    </source>
</evidence>
<accession>A0A061FPQ6</accession>
<dbReference type="EMBL" id="CM001888">
    <property type="protein sequence ID" value="EOY19280.1"/>
    <property type="molecule type" value="Genomic_DNA"/>
</dbReference>
<sequence length="68" mass="7604">MFNEMALVVGKDMATGNLAKSFADIDFQTNTKADAMPIDLDKVVDKKMRESQSFLSMGTSLSQSRRKR</sequence>
<dbReference type="AlphaFoldDB" id="A0A061FPQ6"/>